<proteinExistence type="predicted"/>
<keyword evidence="2" id="KW-1185">Reference proteome</keyword>
<protein>
    <submittedName>
        <fullName evidence="1">Uncharacterized protein</fullName>
    </submittedName>
</protein>
<dbReference type="EMBL" id="LHXU01000054">
    <property type="protein sequence ID" value="KXA99371.1"/>
    <property type="molecule type" value="Genomic_DNA"/>
</dbReference>
<evidence type="ECO:0000313" key="1">
    <source>
        <dbReference type="EMBL" id="KXA99371.1"/>
    </source>
</evidence>
<sequence>MKPSVETFLALSTPVVFLIQGFGRCQNFLEGASRGGKERKEKREPRTGPVVHTFLGTEAELRVPGRMQIRRNDSFHRPYRGERTINLRGGFRRAAEDSSEEYLEEVKEILKSSFPRRRRP</sequence>
<dbReference type="Proteomes" id="UP000070341">
    <property type="component" value="Unassembled WGS sequence"/>
</dbReference>
<accession>A0A133UYX0</accession>
<organism evidence="1 2">
    <name type="scientific">candidate division MSBL1 archaeon SCGC-AAA259M10</name>
    <dbReference type="NCBI Taxonomy" id="1698270"/>
    <lineage>
        <taxon>Archaea</taxon>
        <taxon>Methanobacteriati</taxon>
        <taxon>Methanobacteriota</taxon>
        <taxon>candidate division MSBL1</taxon>
    </lineage>
</organism>
<comment type="caution">
    <text evidence="1">The sequence shown here is derived from an EMBL/GenBank/DDBJ whole genome shotgun (WGS) entry which is preliminary data.</text>
</comment>
<name>A0A133UYX0_9EURY</name>
<gene>
    <name evidence="1" type="ORF">AKJ40_03305</name>
</gene>
<dbReference type="AlphaFoldDB" id="A0A133UYX0"/>
<reference evidence="1 2" key="1">
    <citation type="journal article" date="2016" name="Sci. Rep.">
        <title>Metabolic traits of an uncultured archaeal lineage -MSBL1- from brine pools of the Red Sea.</title>
        <authorList>
            <person name="Mwirichia R."/>
            <person name="Alam I."/>
            <person name="Rashid M."/>
            <person name="Vinu M."/>
            <person name="Ba-Alawi W."/>
            <person name="Anthony Kamau A."/>
            <person name="Kamanda Ngugi D."/>
            <person name="Goker M."/>
            <person name="Klenk H.P."/>
            <person name="Bajic V."/>
            <person name="Stingl U."/>
        </authorList>
    </citation>
    <scope>NUCLEOTIDE SEQUENCE [LARGE SCALE GENOMIC DNA]</scope>
    <source>
        <strain evidence="1">SCGC-AAA259M10</strain>
    </source>
</reference>
<evidence type="ECO:0000313" key="2">
    <source>
        <dbReference type="Proteomes" id="UP000070341"/>
    </source>
</evidence>